<feature type="transmembrane region" description="Helical" evidence="15">
    <location>
        <begin position="337"/>
        <end position="359"/>
    </location>
</feature>
<accession>A0ABP0SVR0</accession>
<dbReference type="InterPro" id="IPR027359">
    <property type="entry name" value="Volt_channel_dom_sf"/>
</dbReference>
<evidence type="ECO:0000256" key="6">
    <source>
        <dbReference type="ARBA" id="ARBA00022692"/>
    </source>
</evidence>
<organism evidence="17 18">
    <name type="scientific">Durusdinium trenchii</name>
    <dbReference type="NCBI Taxonomy" id="1381693"/>
    <lineage>
        <taxon>Eukaryota</taxon>
        <taxon>Sar</taxon>
        <taxon>Alveolata</taxon>
        <taxon>Dinophyceae</taxon>
        <taxon>Suessiales</taxon>
        <taxon>Symbiodiniaceae</taxon>
        <taxon>Durusdinium</taxon>
    </lineage>
</organism>
<evidence type="ECO:0000256" key="11">
    <source>
        <dbReference type="ARBA" id="ARBA00023136"/>
    </source>
</evidence>
<keyword evidence="8" id="KW-0851">Voltage-gated channel</keyword>
<evidence type="ECO:0000256" key="14">
    <source>
        <dbReference type="SAM" id="MobiDB-lite"/>
    </source>
</evidence>
<evidence type="ECO:0000313" key="18">
    <source>
        <dbReference type="Proteomes" id="UP001642484"/>
    </source>
</evidence>
<dbReference type="PANTHER" id="PTHR45628:SF7">
    <property type="entry name" value="VOLTAGE-DEPENDENT CALCIUM CHANNEL TYPE A SUBUNIT ALPHA-1"/>
    <property type="match status" value="1"/>
</dbReference>
<dbReference type="PANTHER" id="PTHR45628">
    <property type="entry name" value="VOLTAGE-DEPENDENT CALCIUM CHANNEL TYPE A SUBUNIT ALPHA-1"/>
    <property type="match status" value="1"/>
</dbReference>
<evidence type="ECO:0000313" key="17">
    <source>
        <dbReference type="EMBL" id="CAK9116281.1"/>
    </source>
</evidence>
<dbReference type="Proteomes" id="UP001642484">
    <property type="component" value="Unassembled WGS sequence"/>
</dbReference>
<evidence type="ECO:0000256" key="12">
    <source>
        <dbReference type="ARBA" id="ARBA00023180"/>
    </source>
</evidence>
<keyword evidence="9 15" id="KW-1133">Transmembrane helix</keyword>
<dbReference type="InterPro" id="IPR011992">
    <property type="entry name" value="EF-hand-dom_pair"/>
</dbReference>
<keyword evidence="12" id="KW-0325">Glycoprotein</keyword>
<comment type="subcellular location">
    <subcellularLocation>
        <location evidence="1">Membrane</location>
        <topology evidence="1">Multi-pass membrane protein</topology>
    </subcellularLocation>
</comment>
<evidence type="ECO:0000256" key="2">
    <source>
        <dbReference type="ARBA" id="ARBA00022448"/>
    </source>
</evidence>
<dbReference type="InterPro" id="IPR050599">
    <property type="entry name" value="VDCC_alpha-1_subunit"/>
</dbReference>
<feature type="compositionally biased region" description="Low complexity" evidence="14">
    <location>
        <begin position="186"/>
        <end position="204"/>
    </location>
</feature>
<keyword evidence="5" id="KW-0107">Calcium channel</keyword>
<keyword evidence="10" id="KW-0406">Ion transport</keyword>
<evidence type="ECO:0000256" key="13">
    <source>
        <dbReference type="ARBA" id="ARBA00023303"/>
    </source>
</evidence>
<dbReference type="PROSITE" id="PS50222">
    <property type="entry name" value="EF_HAND_2"/>
    <property type="match status" value="1"/>
</dbReference>
<evidence type="ECO:0000256" key="4">
    <source>
        <dbReference type="ARBA" id="ARBA00022568"/>
    </source>
</evidence>
<feature type="region of interest" description="Disordered" evidence="14">
    <location>
        <begin position="180"/>
        <end position="230"/>
    </location>
</feature>
<evidence type="ECO:0000256" key="15">
    <source>
        <dbReference type="SAM" id="Phobius"/>
    </source>
</evidence>
<evidence type="ECO:0000256" key="1">
    <source>
        <dbReference type="ARBA" id="ARBA00004141"/>
    </source>
</evidence>
<dbReference type="Gene3D" id="1.20.120.350">
    <property type="entry name" value="Voltage-gated potassium channels. Chain C"/>
    <property type="match status" value="1"/>
</dbReference>
<dbReference type="Pfam" id="PF16078">
    <property type="entry name" value="2-oxogl_dehyd_N"/>
    <property type="match status" value="1"/>
</dbReference>
<dbReference type="SUPFAM" id="SSF81324">
    <property type="entry name" value="Voltage-gated potassium channels"/>
    <property type="match status" value="1"/>
</dbReference>
<feature type="transmembrane region" description="Helical" evidence="15">
    <location>
        <begin position="541"/>
        <end position="566"/>
    </location>
</feature>
<dbReference type="Gene3D" id="1.10.287.70">
    <property type="match status" value="1"/>
</dbReference>
<evidence type="ECO:0000256" key="8">
    <source>
        <dbReference type="ARBA" id="ARBA00022882"/>
    </source>
</evidence>
<protein>
    <recommendedName>
        <fullName evidence="16">EF-hand domain-containing protein</fullName>
    </recommendedName>
</protein>
<feature type="transmembrane region" description="Helical" evidence="15">
    <location>
        <begin position="306"/>
        <end position="325"/>
    </location>
</feature>
<keyword evidence="18" id="KW-1185">Reference proteome</keyword>
<keyword evidence="4" id="KW-0109">Calcium transport</keyword>
<comment type="caution">
    <text evidence="17">The sequence shown here is derived from an EMBL/GenBank/DDBJ whole genome shotgun (WGS) entry which is preliminary data.</text>
</comment>
<proteinExistence type="predicted"/>
<reference evidence="17 18" key="1">
    <citation type="submission" date="2024-02" db="EMBL/GenBank/DDBJ databases">
        <authorList>
            <person name="Chen Y."/>
            <person name="Shah S."/>
            <person name="Dougan E. K."/>
            <person name="Thang M."/>
            <person name="Chan C."/>
        </authorList>
    </citation>
    <scope>NUCLEOTIDE SEQUENCE [LARGE SCALE GENOMIC DNA]</scope>
</reference>
<gene>
    <name evidence="17" type="ORF">CCMP2556_LOCUS53902</name>
</gene>
<dbReference type="InterPro" id="IPR005821">
    <property type="entry name" value="Ion_trans_dom"/>
</dbReference>
<feature type="region of interest" description="Disordered" evidence="14">
    <location>
        <begin position="125"/>
        <end position="148"/>
    </location>
</feature>
<dbReference type="EMBL" id="CAXAMN010028361">
    <property type="protein sequence ID" value="CAK9116281.1"/>
    <property type="molecule type" value="Genomic_DNA"/>
</dbReference>
<dbReference type="InterPro" id="IPR002048">
    <property type="entry name" value="EF_hand_dom"/>
</dbReference>
<feature type="transmembrane region" description="Helical" evidence="15">
    <location>
        <begin position="456"/>
        <end position="478"/>
    </location>
</feature>
<evidence type="ECO:0000259" key="16">
    <source>
        <dbReference type="PROSITE" id="PS50222"/>
    </source>
</evidence>
<feature type="domain" description="EF-hand" evidence="16">
    <location>
        <begin position="591"/>
        <end position="626"/>
    </location>
</feature>
<feature type="region of interest" description="Disordered" evidence="14">
    <location>
        <begin position="68"/>
        <end position="89"/>
    </location>
</feature>
<sequence>MHSARRLAALRLWRPSLAHRSFYEDAVASGVNARYLENLYLQWKVNPSKLDAQWNDYFRALEEFEESKTSSASRSSEETHKSKMSKKCSFDVSDDGNRTIEMYRVESFESGAPAVTNLSIISSNAEHEEQVERPNPSKVAAPGSSLKGATDFQGLRELMQSYHEDLMSRFDQQQELISRLCKDQSRSTNSSRTSRHSAASSTSTVRERRTSVKSSTTSTPSPQRERPVSSAMSIGLPVRASMAHAGSPHPSPKAKAKLFSSLTRVDEELRQKAADVDAEQAKANRRQRDESEDVGQNFFQRLVSHVAFDLFFAVAILVNAIFIGVEVQAQLLNSDQAVLTSVHVIGKTFTVIFLIELILRMLAQGRHFCSTTNEDWRWNLLDTIIVLASLWDVGLEIVTLAQGADSEGLTGMSGLRTLRIIRITRLVKIARLARILRFIMALRTLTQSILHTLKSLIWAMILLALIVYTFAVLFTQVVHDLTSVELESVTSEEERAYLEQVQIYAKQYFSTLPQAMLTLYMSIANGVSWEQVLVPLHAVHWIWECVFVFYIAFATLAVLNVITGVFCQSAIDSAQSDHEMVIQSILNNKDAHIEKIRMLFSEIDEDSSGVITYQMFERGIRSEEVKTYFESIDLDVWDVWTFFKLLDMDSGGAVEIEEFLMGCLRLRGNAKAMDIAKLCHDQSWLIREQARFWEFVENELNDMHMMVARRLP</sequence>
<evidence type="ECO:0000256" key="7">
    <source>
        <dbReference type="ARBA" id="ARBA00022837"/>
    </source>
</evidence>
<evidence type="ECO:0000256" key="3">
    <source>
        <dbReference type="ARBA" id="ARBA00022553"/>
    </source>
</evidence>
<evidence type="ECO:0000256" key="5">
    <source>
        <dbReference type="ARBA" id="ARBA00022673"/>
    </source>
</evidence>
<keyword evidence="13" id="KW-0407">Ion channel</keyword>
<dbReference type="InterPro" id="IPR018247">
    <property type="entry name" value="EF_Hand_1_Ca_BS"/>
</dbReference>
<evidence type="ECO:0000256" key="10">
    <source>
        <dbReference type="ARBA" id="ARBA00023065"/>
    </source>
</evidence>
<dbReference type="Pfam" id="PF00520">
    <property type="entry name" value="Ion_trans"/>
    <property type="match status" value="1"/>
</dbReference>
<name>A0ABP0SVR0_9DINO</name>
<keyword evidence="7" id="KW-0106">Calcium</keyword>
<evidence type="ECO:0000256" key="9">
    <source>
        <dbReference type="ARBA" id="ARBA00022989"/>
    </source>
</evidence>
<keyword evidence="11 15" id="KW-0472">Membrane</keyword>
<dbReference type="Gene3D" id="1.10.238.10">
    <property type="entry name" value="EF-hand"/>
    <property type="match status" value="1"/>
</dbReference>
<feature type="compositionally biased region" description="Low complexity" evidence="14">
    <location>
        <begin position="212"/>
        <end position="222"/>
    </location>
</feature>
<keyword evidence="2" id="KW-0813">Transport</keyword>
<dbReference type="SUPFAM" id="SSF47473">
    <property type="entry name" value="EF-hand"/>
    <property type="match status" value="1"/>
</dbReference>
<keyword evidence="3" id="KW-0597">Phosphoprotein</keyword>
<dbReference type="InterPro" id="IPR032106">
    <property type="entry name" value="2-oxogl_dehyd_N"/>
</dbReference>
<keyword evidence="6 15" id="KW-0812">Transmembrane</keyword>
<dbReference type="PROSITE" id="PS00018">
    <property type="entry name" value="EF_HAND_1"/>
    <property type="match status" value="1"/>
</dbReference>